<dbReference type="SUPFAM" id="SSF101874">
    <property type="entry name" value="YceI-like"/>
    <property type="match status" value="1"/>
</dbReference>
<evidence type="ECO:0000256" key="1">
    <source>
        <dbReference type="SAM" id="SignalP"/>
    </source>
</evidence>
<dbReference type="InterPro" id="IPR036761">
    <property type="entry name" value="TTHA0802/YceI-like_sf"/>
</dbReference>
<feature type="domain" description="Lipid/polyisoprenoid-binding YceI-like" evidence="2">
    <location>
        <begin position="40"/>
        <end position="222"/>
    </location>
</feature>
<evidence type="ECO:0000313" key="3">
    <source>
        <dbReference type="EMBL" id="ADQ17488.1"/>
    </source>
</evidence>
<dbReference type="PANTHER" id="PTHR34406">
    <property type="entry name" value="PROTEIN YCEI"/>
    <property type="match status" value="1"/>
</dbReference>
<dbReference type="EMBL" id="CP002305">
    <property type="protein sequence ID" value="ADQ17488.1"/>
    <property type="molecule type" value="Genomic_DNA"/>
</dbReference>
<dbReference type="STRING" id="649349.Lbys_1781"/>
<feature type="chain" id="PRO_5003186861" evidence="1">
    <location>
        <begin position="23"/>
        <end position="224"/>
    </location>
</feature>
<dbReference type="Pfam" id="PF04264">
    <property type="entry name" value="YceI"/>
    <property type="match status" value="1"/>
</dbReference>
<name>E4RQN2_LEAB4</name>
<dbReference type="RefSeq" id="WP_013408537.1">
    <property type="nucleotide sequence ID" value="NC_014655.1"/>
</dbReference>
<reference key="1">
    <citation type="submission" date="2010-11" db="EMBL/GenBank/DDBJ databases">
        <title>The complete genome of Leadbetterella byssophila DSM 17132.</title>
        <authorList>
            <consortium name="US DOE Joint Genome Institute (JGI-PGF)"/>
            <person name="Lucas S."/>
            <person name="Copeland A."/>
            <person name="Lapidus A."/>
            <person name="Glavina del Rio T."/>
            <person name="Dalin E."/>
            <person name="Tice H."/>
            <person name="Bruce D."/>
            <person name="Goodwin L."/>
            <person name="Pitluck S."/>
            <person name="Kyrpides N."/>
            <person name="Mavromatis K."/>
            <person name="Ivanova N."/>
            <person name="Teshima H."/>
            <person name="Brettin T."/>
            <person name="Detter J.C."/>
            <person name="Han C."/>
            <person name="Tapia R."/>
            <person name="Land M."/>
            <person name="Hauser L."/>
            <person name="Markowitz V."/>
            <person name="Cheng J.-F."/>
            <person name="Hugenholtz P."/>
            <person name="Woyke T."/>
            <person name="Wu D."/>
            <person name="Tindall B."/>
            <person name="Pomrenke H.G."/>
            <person name="Brambilla E."/>
            <person name="Klenk H.-P."/>
            <person name="Eisen J.A."/>
        </authorList>
    </citation>
    <scope>NUCLEOTIDE SEQUENCE [LARGE SCALE GENOMIC DNA]</scope>
    <source>
        <strain>DSM 17132</strain>
    </source>
</reference>
<evidence type="ECO:0000313" key="4">
    <source>
        <dbReference type="Proteomes" id="UP000007435"/>
    </source>
</evidence>
<feature type="signal peptide" evidence="1">
    <location>
        <begin position="1"/>
        <end position="22"/>
    </location>
</feature>
<accession>E4RQN2</accession>
<dbReference type="OrthoDB" id="951410at2"/>
<dbReference type="InterPro" id="IPR007372">
    <property type="entry name" value="Lipid/polyisoprenoid-bd_YceI"/>
</dbReference>
<dbReference type="Gene3D" id="2.40.128.110">
    <property type="entry name" value="Lipid/polyisoprenoid-binding, YceI-like"/>
    <property type="match status" value="1"/>
</dbReference>
<dbReference type="PROSITE" id="PS51257">
    <property type="entry name" value="PROKAR_LIPOPROTEIN"/>
    <property type="match status" value="1"/>
</dbReference>
<dbReference type="AlphaFoldDB" id="E4RQN2"/>
<keyword evidence="1" id="KW-0732">Signal</keyword>
<organism evidence="3 4">
    <name type="scientific">Leadbetterella byssophila (strain DSM 17132 / JCM 16389 / KACC 11308 / NBRC 106382 / 4M15)</name>
    <dbReference type="NCBI Taxonomy" id="649349"/>
    <lineage>
        <taxon>Bacteria</taxon>
        <taxon>Pseudomonadati</taxon>
        <taxon>Bacteroidota</taxon>
        <taxon>Cytophagia</taxon>
        <taxon>Cytophagales</taxon>
        <taxon>Leadbetterellaceae</taxon>
        <taxon>Leadbetterella</taxon>
    </lineage>
</organism>
<dbReference type="PANTHER" id="PTHR34406:SF1">
    <property type="entry name" value="PROTEIN YCEI"/>
    <property type="match status" value="1"/>
</dbReference>
<keyword evidence="4" id="KW-1185">Reference proteome</keyword>
<evidence type="ECO:0000259" key="2">
    <source>
        <dbReference type="SMART" id="SM00867"/>
    </source>
</evidence>
<dbReference type="HOGENOM" id="CLU_071003_2_0_10"/>
<gene>
    <name evidence="3" type="ordered locus">Lbys_1781</name>
</gene>
<sequence>MKKLSVLALAAFFAVASCKSNSDSATTSEAEEVAVAEGHPYAADLSTSKVEWKAFHKGGFAPRWGTINLSAGELTLANDEITAGSFEIDFTTLVVDPASVTEEGKKASDLQEHLKSPDFLNVGEFPKGTFEITGITDFDPAKDKSVVEGANKVVSGNLTLQGNTINVTFPARISAGDGTVRVEARFTVDRTAWGIKFGATEADPAEWGISKDLEIGVDLTAVAK</sequence>
<dbReference type="KEGG" id="lby:Lbys_1781"/>
<dbReference type="eggNOG" id="COG2353">
    <property type="taxonomic scope" value="Bacteria"/>
</dbReference>
<protein>
    <submittedName>
        <fullName evidence="3">YceI family protein</fullName>
    </submittedName>
</protein>
<dbReference type="SMART" id="SM00867">
    <property type="entry name" value="YceI"/>
    <property type="match status" value="1"/>
</dbReference>
<proteinExistence type="predicted"/>
<reference evidence="3 4" key="2">
    <citation type="journal article" date="2011" name="Stand. Genomic Sci.">
        <title>Complete genome sequence of Leadbetterella byssophila type strain (4M15).</title>
        <authorList>
            <person name="Abt B."/>
            <person name="Teshima H."/>
            <person name="Lucas S."/>
            <person name="Lapidus A."/>
            <person name="Del Rio T.G."/>
            <person name="Nolan M."/>
            <person name="Tice H."/>
            <person name="Cheng J.F."/>
            <person name="Pitluck S."/>
            <person name="Liolios K."/>
            <person name="Pagani I."/>
            <person name="Ivanova N."/>
            <person name="Mavromatis K."/>
            <person name="Pati A."/>
            <person name="Tapia R."/>
            <person name="Han C."/>
            <person name="Goodwin L."/>
            <person name="Chen A."/>
            <person name="Palaniappan K."/>
            <person name="Land M."/>
            <person name="Hauser L."/>
            <person name="Chang Y.J."/>
            <person name="Jeffries C.D."/>
            <person name="Rohde M."/>
            <person name="Goker M."/>
            <person name="Tindall B.J."/>
            <person name="Detter J.C."/>
            <person name="Woyke T."/>
            <person name="Bristow J."/>
            <person name="Eisen J.A."/>
            <person name="Markowitz V."/>
            <person name="Hugenholtz P."/>
            <person name="Klenk H.P."/>
            <person name="Kyrpides N.C."/>
        </authorList>
    </citation>
    <scope>NUCLEOTIDE SEQUENCE [LARGE SCALE GENOMIC DNA]</scope>
    <source>
        <strain evidence="4">DSM 17132 / JCM 16389 / KACC 11308 / NBRC 106382 / 4M15</strain>
    </source>
</reference>
<dbReference type="Proteomes" id="UP000007435">
    <property type="component" value="Chromosome"/>
</dbReference>